<name>A0A2U3DPS5_PURLI</name>
<evidence type="ECO:0000313" key="1">
    <source>
        <dbReference type="EMBL" id="PWI64251.1"/>
    </source>
</evidence>
<proteinExistence type="predicted"/>
<comment type="caution">
    <text evidence="1">The sequence shown here is derived from an EMBL/GenBank/DDBJ whole genome shotgun (WGS) entry which is preliminary data.</text>
</comment>
<dbReference type="EMBL" id="LCWV01000077">
    <property type="protein sequence ID" value="PWI64251.1"/>
    <property type="molecule type" value="Genomic_DNA"/>
</dbReference>
<dbReference type="Proteomes" id="UP000245956">
    <property type="component" value="Unassembled WGS sequence"/>
</dbReference>
<dbReference type="AlphaFoldDB" id="A0A2U3DPS5"/>
<sequence>MLAKTAMRKLSHLPGEVPLSADIWSQRELRYAHIAQDTYAAYMRYGSVNFGQDRALEPVEVGIDTDARIREMASTGLARCRTAGQFLLLNDTKDTETVRETRTSRTGISFLRRLAMRNGYKIWCLPRPLYAHPSVMAIDVCARGIPAPLRLARALTFAYSLGARELRNAAVSQTSHAL</sequence>
<evidence type="ECO:0000313" key="2">
    <source>
        <dbReference type="Proteomes" id="UP000245956"/>
    </source>
</evidence>
<organism evidence="1 2">
    <name type="scientific">Purpureocillium lilacinum</name>
    <name type="common">Paecilomyces lilacinus</name>
    <dbReference type="NCBI Taxonomy" id="33203"/>
    <lineage>
        <taxon>Eukaryota</taxon>
        <taxon>Fungi</taxon>
        <taxon>Dikarya</taxon>
        <taxon>Ascomycota</taxon>
        <taxon>Pezizomycotina</taxon>
        <taxon>Sordariomycetes</taxon>
        <taxon>Hypocreomycetidae</taxon>
        <taxon>Hypocreales</taxon>
        <taxon>Ophiocordycipitaceae</taxon>
        <taxon>Purpureocillium</taxon>
    </lineage>
</organism>
<accession>A0A2U3DPS5</accession>
<protein>
    <submittedName>
        <fullName evidence="1">Uncharacterized protein</fullName>
    </submittedName>
</protein>
<reference evidence="1 2" key="1">
    <citation type="journal article" date="2016" name="Front. Microbiol.">
        <title>Genome and transcriptome sequences reveal the specific parasitism of the nematophagous Purpureocillium lilacinum 36-1.</title>
        <authorList>
            <person name="Xie J."/>
            <person name="Li S."/>
            <person name="Mo C."/>
            <person name="Xiao X."/>
            <person name="Peng D."/>
            <person name="Wang G."/>
            <person name="Xiao Y."/>
        </authorList>
    </citation>
    <scope>NUCLEOTIDE SEQUENCE [LARGE SCALE GENOMIC DNA]</scope>
    <source>
        <strain evidence="1 2">36-1</strain>
    </source>
</reference>
<gene>
    <name evidence="1" type="ORF">PCL_11349</name>
</gene>